<dbReference type="RefSeq" id="WP_120461521.1">
    <property type="nucleotide sequence ID" value="NZ_BMIW01000040.1"/>
</dbReference>
<reference evidence="8" key="1">
    <citation type="journal article" date="2019" name="Int. J. Syst. Evol. Microbiol.">
        <title>The Global Catalogue of Microorganisms (GCM) 10K type strain sequencing project: providing services to taxonomists for standard genome sequencing and annotation.</title>
        <authorList>
            <consortium name="The Broad Institute Genomics Platform"/>
            <consortium name="The Broad Institute Genome Sequencing Center for Infectious Disease"/>
            <person name="Wu L."/>
            <person name="Ma J."/>
        </authorList>
    </citation>
    <scope>NUCLEOTIDE SEQUENCE [LARGE SCALE GENOMIC DNA]</scope>
    <source>
        <strain evidence="8">CGMCC 1.15420</strain>
    </source>
</reference>
<accession>A0ABQ1W7A7</accession>
<evidence type="ECO:0000256" key="3">
    <source>
        <dbReference type="ARBA" id="ARBA00023136"/>
    </source>
</evidence>
<evidence type="ECO:0000313" key="8">
    <source>
        <dbReference type="Proteomes" id="UP000608420"/>
    </source>
</evidence>
<dbReference type="Gene3D" id="3.40.190.10">
    <property type="entry name" value="Periplasmic binding protein-like II"/>
    <property type="match status" value="2"/>
</dbReference>
<proteinExistence type="predicted"/>
<evidence type="ECO:0000256" key="6">
    <source>
        <dbReference type="SAM" id="SignalP"/>
    </source>
</evidence>
<evidence type="ECO:0000256" key="5">
    <source>
        <dbReference type="ARBA" id="ARBA00023288"/>
    </source>
</evidence>
<keyword evidence="4" id="KW-0564">Palmitate</keyword>
<keyword evidence="8" id="KW-1185">Reference proteome</keyword>
<feature type="chain" id="PRO_5045475546" evidence="6">
    <location>
        <begin position="20"/>
        <end position="530"/>
    </location>
</feature>
<dbReference type="InterPro" id="IPR006059">
    <property type="entry name" value="SBP"/>
</dbReference>
<dbReference type="SUPFAM" id="SSF53850">
    <property type="entry name" value="Periplasmic binding protein-like II"/>
    <property type="match status" value="1"/>
</dbReference>
<dbReference type="Pfam" id="PF13416">
    <property type="entry name" value="SBP_bac_8"/>
    <property type="match status" value="1"/>
</dbReference>
<evidence type="ECO:0000256" key="1">
    <source>
        <dbReference type="ARBA" id="ARBA00022475"/>
    </source>
</evidence>
<dbReference type="Proteomes" id="UP000608420">
    <property type="component" value="Unassembled WGS sequence"/>
</dbReference>
<evidence type="ECO:0000256" key="2">
    <source>
        <dbReference type="ARBA" id="ARBA00022729"/>
    </source>
</evidence>
<sequence length="530" mass="59457">MGKYIKVLLSLTLVLTMVACGSNNSGSNGNAAGNNSQQGANNAADGGKKYTVTWMSGTWKDPVPPVTGDGVTAINEKFNIDFKPQMLPWDVYTEKLAVKIASGDIPDVISIEDADSNFVKWAKQGAFLPLDEFIGDYETFKPVDDFIWDAMKVEGKIYAIPTFFETKGGKKPMIRKDWLDKLGLQMPTSYEELKEVAVAFAKQDPDGDGMNNTTGLGLSKEIFYDPSFSAYYDAETWYHKNDSGQYIPGYISQGNKDKIQFLADLYKEGGLNKDWPIITYNDVFKGFNAGKVGIWYQQPGGVGIDLEILKELEPNAEVVPIPAFKAPDGSQGFTHGSGFYGMYLLNAKLKGEPEKVKRILEMIDYSRQYVPLEERNPQNEYFDWIKGHEGKGYNMVDGVVVDDPQNFALVAPAAYIPDVAWTSNEQTLKDYIALAKPAYKEQDQAFYDMLSAAEFYVNPIHRVHPPKFMEKKTELFKYITDETTKMIVGQRPISEWEAMVQEYMDKGGKEVIDEVNQELQAGNIQGEWSK</sequence>
<dbReference type="EMBL" id="BMIW01000040">
    <property type="protein sequence ID" value="GGG15004.1"/>
    <property type="molecule type" value="Genomic_DNA"/>
</dbReference>
<dbReference type="PROSITE" id="PS51257">
    <property type="entry name" value="PROKAR_LIPOPROTEIN"/>
    <property type="match status" value="1"/>
</dbReference>
<keyword evidence="5" id="KW-0449">Lipoprotein</keyword>
<dbReference type="InterPro" id="IPR050490">
    <property type="entry name" value="Bact_solute-bd_prot1"/>
</dbReference>
<dbReference type="PANTHER" id="PTHR43649">
    <property type="entry name" value="ARABINOSE-BINDING PROTEIN-RELATED"/>
    <property type="match status" value="1"/>
</dbReference>
<comment type="caution">
    <text evidence="7">The sequence shown here is derived from an EMBL/GenBank/DDBJ whole genome shotgun (WGS) entry which is preliminary data.</text>
</comment>
<evidence type="ECO:0000313" key="7">
    <source>
        <dbReference type="EMBL" id="GGG15004.1"/>
    </source>
</evidence>
<keyword evidence="1" id="KW-1003">Cell membrane</keyword>
<feature type="signal peptide" evidence="6">
    <location>
        <begin position="1"/>
        <end position="19"/>
    </location>
</feature>
<keyword evidence="3" id="KW-0472">Membrane</keyword>
<protein>
    <submittedName>
        <fullName evidence="7">ABC transporter peptide-binding protein YtcQ</fullName>
    </submittedName>
</protein>
<organism evidence="7 8">
    <name type="scientific">Paenibacillus aceti</name>
    <dbReference type="NCBI Taxonomy" id="1820010"/>
    <lineage>
        <taxon>Bacteria</taxon>
        <taxon>Bacillati</taxon>
        <taxon>Bacillota</taxon>
        <taxon>Bacilli</taxon>
        <taxon>Bacillales</taxon>
        <taxon>Paenibacillaceae</taxon>
        <taxon>Paenibacillus</taxon>
    </lineage>
</organism>
<name>A0ABQ1W7A7_9BACL</name>
<dbReference type="PANTHER" id="PTHR43649:SF33">
    <property type="entry name" value="POLYGALACTURONAN_RHAMNOGALACTURONAN-BINDING PROTEIN YTCQ"/>
    <property type="match status" value="1"/>
</dbReference>
<keyword evidence="2 6" id="KW-0732">Signal</keyword>
<gene>
    <name evidence="7" type="primary">ytcQ</name>
    <name evidence="7" type="ORF">GCM10010913_41110</name>
</gene>
<evidence type="ECO:0000256" key="4">
    <source>
        <dbReference type="ARBA" id="ARBA00023139"/>
    </source>
</evidence>